<protein>
    <submittedName>
        <fullName evidence="1">Uncharacterized protein</fullName>
    </submittedName>
</protein>
<accession>A0A239IJ97</accession>
<name>A0A239IJ97_EKHLU</name>
<proteinExistence type="predicted"/>
<keyword evidence="2" id="KW-1185">Reference proteome</keyword>
<dbReference type="OrthoDB" id="9798438at2"/>
<dbReference type="Proteomes" id="UP000198393">
    <property type="component" value="Unassembled WGS sequence"/>
</dbReference>
<dbReference type="AlphaFoldDB" id="A0A239IJ97"/>
<gene>
    <name evidence="1" type="ORF">SAMN05421640_1694</name>
</gene>
<dbReference type="EMBL" id="FZPD01000003">
    <property type="protein sequence ID" value="SNS93720.1"/>
    <property type="molecule type" value="Genomic_DNA"/>
</dbReference>
<organism evidence="1 2">
    <name type="scientific">Ekhidna lutea</name>
    <dbReference type="NCBI Taxonomy" id="447679"/>
    <lineage>
        <taxon>Bacteria</taxon>
        <taxon>Pseudomonadati</taxon>
        <taxon>Bacteroidota</taxon>
        <taxon>Cytophagia</taxon>
        <taxon>Cytophagales</taxon>
        <taxon>Reichenbachiellaceae</taxon>
        <taxon>Ekhidna</taxon>
    </lineage>
</organism>
<reference evidence="1 2" key="1">
    <citation type="submission" date="2017-06" db="EMBL/GenBank/DDBJ databases">
        <authorList>
            <person name="Kim H.J."/>
            <person name="Triplett B.A."/>
        </authorList>
    </citation>
    <scope>NUCLEOTIDE SEQUENCE [LARGE SCALE GENOMIC DNA]</scope>
    <source>
        <strain evidence="1 2">DSM 19307</strain>
    </source>
</reference>
<dbReference type="RefSeq" id="WP_144017372.1">
    <property type="nucleotide sequence ID" value="NZ_FZPD01000003.1"/>
</dbReference>
<evidence type="ECO:0000313" key="2">
    <source>
        <dbReference type="Proteomes" id="UP000198393"/>
    </source>
</evidence>
<evidence type="ECO:0000313" key="1">
    <source>
        <dbReference type="EMBL" id="SNS93720.1"/>
    </source>
</evidence>
<sequence>MCESFIAPTRLFSTQKVAAVITDSRLVEASGLDQSYTNPGYFWTHNDSGGEPKLYLIDTKGHIQMEVELEGVANMDWEEIVTVQDGDKSYIYVAEIGDNKAVRDDISIIRLEEPKKIHNAVLTIKNENLTIMPLQYAEGARDAEALMFDRVSEEFVLITKREENSLIYSFPFQPGSERITIKSKGTIPTRLFTAADMNEQGEILLKHYDAIYFWGASQEPAVDRILAWNPISIDYSPEPQGEAICWYQKNFYTLSEKNVGKRQEMLFFERLR</sequence>